<evidence type="ECO:0000256" key="2">
    <source>
        <dbReference type="ARBA" id="ARBA00006156"/>
    </source>
</evidence>
<evidence type="ECO:0000256" key="6">
    <source>
        <dbReference type="ARBA" id="ARBA00022989"/>
    </source>
</evidence>
<reference evidence="11 13" key="2">
    <citation type="submission" date="2024-03" db="EMBL/GenBank/DDBJ databases">
        <title>Reference genomes for the five species model microbial community.</title>
        <authorList>
            <person name="Padfield D."/>
        </authorList>
    </citation>
    <scope>NUCLEOTIDE SEQUENCE [LARGE SCALE GENOMIC DNA]</scope>
    <source>
        <strain evidence="11 13">AB1</strain>
    </source>
</reference>
<keyword evidence="4 9" id="KW-1003">Cell membrane</keyword>
<evidence type="ECO:0000313" key="13">
    <source>
        <dbReference type="Proteomes" id="UP001456224"/>
    </source>
</evidence>
<dbReference type="PIRSF" id="PIRSF004669">
    <property type="entry name" value="FliQ"/>
    <property type="match status" value="1"/>
</dbReference>
<dbReference type="InterPro" id="IPR006305">
    <property type="entry name" value="FliQ"/>
</dbReference>
<sequence>MTAETVMTMTYQAMKIVLAMAGPLLLVTLFVGLVISIFQAATQINEMTLSFIPKLLAMCGVLVLLGPWLIGVMVDYIRQLIGQIPMLVS</sequence>
<dbReference type="PANTHER" id="PTHR34040:SF2">
    <property type="entry name" value="FLAGELLAR BIOSYNTHETIC PROTEIN FLIQ"/>
    <property type="match status" value="1"/>
</dbReference>
<keyword evidence="11" id="KW-0282">Flagellum</keyword>
<evidence type="ECO:0000256" key="5">
    <source>
        <dbReference type="ARBA" id="ARBA00022692"/>
    </source>
</evidence>
<evidence type="ECO:0000256" key="8">
    <source>
        <dbReference type="ARBA" id="ARBA00023143"/>
    </source>
</evidence>
<evidence type="ECO:0000313" key="12">
    <source>
        <dbReference type="Proteomes" id="UP000289465"/>
    </source>
</evidence>
<evidence type="ECO:0000256" key="1">
    <source>
        <dbReference type="ARBA" id="ARBA00004651"/>
    </source>
</evidence>
<dbReference type="Proteomes" id="UP000289465">
    <property type="component" value="Unassembled WGS sequence"/>
</dbReference>
<dbReference type="Proteomes" id="UP001456224">
    <property type="component" value="Chromosome"/>
</dbReference>
<accession>A0A446D1C8</accession>
<dbReference type="GO" id="GO:0044780">
    <property type="term" value="P:bacterial-type flagellum assembly"/>
    <property type="evidence" value="ECO:0007669"/>
    <property type="project" value="InterPro"/>
</dbReference>
<organism evidence="10 12">
    <name type="scientific">Achromobacter veterisilvae</name>
    <dbReference type="NCBI Taxonomy" id="2069367"/>
    <lineage>
        <taxon>Bacteria</taxon>
        <taxon>Pseudomonadati</taxon>
        <taxon>Pseudomonadota</taxon>
        <taxon>Betaproteobacteria</taxon>
        <taxon>Burkholderiales</taxon>
        <taxon>Alcaligenaceae</taxon>
        <taxon>Achromobacter</taxon>
    </lineage>
</organism>
<keyword evidence="11" id="KW-0966">Cell projection</keyword>
<reference evidence="10 12" key="1">
    <citation type="submission" date="2018-07" db="EMBL/GenBank/DDBJ databases">
        <authorList>
            <person name="Peeters C."/>
        </authorList>
    </citation>
    <scope>NUCLEOTIDE SEQUENCE [LARGE SCALE GENOMIC DNA]</scope>
    <source>
        <strain evidence="10 12">LMG 30378</strain>
    </source>
</reference>
<dbReference type="PANTHER" id="PTHR34040">
    <property type="entry name" value="FLAGELLAR BIOSYNTHETIC PROTEIN FLIQ"/>
    <property type="match status" value="1"/>
</dbReference>
<feature type="transmembrane region" description="Helical" evidence="9">
    <location>
        <begin position="50"/>
        <end position="77"/>
    </location>
</feature>
<dbReference type="EMBL" id="UFQC01000076">
    <property type="protein sequence ID" value="SSW73954.1"/>
    <property type="molecule type" value="Genomic_DNA"/>
</dbReference>
<keyword evidence="6 9" id="KW-1133">Transmembrane helix</keyword>
<dbReference type="InterPro" id="IPR002191">
    <property type="entry name" value="Bac_export_3"/>
</dbReference>
<comment type="subcellular location">
    <subcellularLocation>
        <location evidence="1 9">Cell membrane</location>
        <topology evidence="1">Multi-pass membrane protein</topology>
    </subcellularLocation>
    <subcellularLocation>
        <location evidence="9">Bacterial flagellum basal body</location>
    </subcellularLocation>
</comment>
<name>A0A446D1C8_9BURK</name>
<keyword evidence="7 9" id="KW-0472">Membrane</keyword>
<evidence type="ECO:0000256" key="3">
    <source>
        <dbReference type="ARBA" id="ARBA00021718"/>
    </source>
</evidence>
<keyword evidence="8 9" id="KW-0975">Bacterial flagellum</keyword>
<evidence type="ECO:0000256" key="4">
    <source>
        <dbReference type="ARBA" id="ARBA00022475"/>
    </source>
</evidence>
<dbReference type="GO" id="GO:0009306">
    <property type="term" value="P:protein secretion"/>
    <property type="evidence" value="ECO:0007669"/>
    <property type="project" value="InterPro"/>
</dbReference>
<keyword evidence="5 9" id="KW-0812">Transmembrane</keyword>
<dbReference type="AlphaFoldDB" id="A0A446D1C8"/>
<keyword evidence="11" id="KW-0969">Cilium</keyword>
<dbReference type="PRINTS" id="PR00952">
    <property type="entry name" value="TYPE3IMQPROT"/>
</dbReference>
<keyword evidence="13" id="KW-1185">Reference proteome</keyword>
<dbReference type="NCBIfam" id="TIGR01402">
    <property type="entry name" value="fliQ"/>
    <property type="match status" value="1"/>
</dbReference>
<dbReference type="GO" id="GO:0005886">
    <property type="term" value="C:plasma membrane"/>
    <property type="evidence" value="ECO:0007669"/>
    <property type="project" value="UniProtKB-SubCell"/>
</dbReference>
<gene>
    <name evidence="9 11" type="primary">fliQ</name>
    <name evidence="10" type="ORF">AVE30378_06302</name>
    <name evidence="11" type="ORF">WHX56_17885</name>
</gene>
<protein>
    <recommendedName>
        <fullName evidence="3 9">Flagellar biosynthetic protein FliQ</fullName>
    </recommendedName>
</protein>
<dbReference type="Pfam" id="PF01313">
    <property type="entry name" value="Bac_export_3"/>
    <property type="match status" value="1"/>
</dbReference>
<proteinExistence type="inferred from homology"/>
<evidence type="ECO:0000256" key="9">
    <source>
        <dbReference type="RuleBase" id="RU364090"/>
    </source>
</evidence>
<evidence type="ECO:0000313" key="10">
    <source>
        <dbReference type="EMBL" id="SSW73954.1"/>
    </source>
</evidence>
<dbReference type="OrthoDB" id="9806440at2"/>
<evidence type="ECO:0000313" key="11">
    <source>
        <dbReference type="EMBL" id="WXR71521.1"/>
    </source>
</evidence>
<dbReference type="RefSeq" id="WP_129247159.1">
    <property type="nucleotide sequence ID" value="NZ_CP148753.1"/>
</dbReference>
<evidence type="ECO:0000256" key="7">
    <source>
        <dbReference type="ARBA" id="ARBA00023136"/>
    </source>
</evidence>
<comment type="similarity">
    <text evidence="2 9">Belongs to the FliQ/MopD/SpaQ family.</text>
</comment>
<dbReference type="EMBL" id="CP148753">
    <property type="protein sequence ID" value="WXR71521.1"/>
    <property type="molecule type" value="Genomic_DNA"/>
</dbReference>
<comment type="function">
    <text evidence="9">Role in flagellar biosynthesis.</text>
</comment>
<dbReference type="GO" id="GO:0009425">
    <property type="term" value="C:bacterial-type flagellum basal body"/>
    <property type="evidence" value="ECO:0007669"/>
    <property type="project" value="UniProtKB-SubCell"/>
</dbReference>